<accession>A0A1N7LST6</accession>
<protein>
    <submittedName>
        <fullName evidence="2">Pimeloyl-ACP methyl ester carboxylesterase</fullName>
    </submittedName>
</protein>
<keyword evidence="3" id="KW-1185">Reference proteome</keyword>
<sequence length="346" mass="39668">MKKLLSLIFKITLALIFLLFLILALSYRSELSLEQLATEYTDEYSHFIKVDDIDMHVRVKGEGEPIFLIHGSFASLHTWEAWESELSQYFMTISMDLPGHGLTGPDELKRYGTADYADLLFQLADNLGIDEFHVAGNSMGGGVALLMATSQPERILTLNLIDASGAPARRVVADTSNIDRSQAPAKSGSSSVSIIRFAQQPYFSKVLLRCTPKWLFSQNMKQVYYDDAKIQKETVTRYYNMMRREGNRQATLDRLTTRKPYQVDFEKINMPVMIIWGREDTWISVSNAERFKEVIPDAYLKIFDRTGHVPMEERPTETVAEYLSFLGIQADRDYFTAPNYYSHVFR</sequence>
<dbReference type="AlphaFoldDB" id="A0A1N7LST6"/>
<dbReference type="Pfam" id="PF00561">
    <property type="entry name" value="Abhydrolase_1"/>
    <property type="match status" value="1"/>
</dbReference>
<dbReference type="OrthoDB" id="9780932at2"/>
<name>A0A1N7LST6_9BACT</name>
<dbReference type="Gene3D" id="3.40.50.1820">
    <property type="entry name" value="alpha/beta hydrolase"/>
    <property type="match status" value="1"/>
</dbReference>
<reference evidence="3" key="1">
    <citation type="submission" date="2017-01" db="EMBL/GenBank/DDBJ databases">
        <authorList>
            <person name="Varghese N."/>
            <person name="Submissions S."/>
        </authorList>
    </citation>
    <scope>NUCLEOTIDE SEQUENCE [LARGE SCALE GENOMIC DNA]</scope>
    <source>
        <strain evidence="3">DSM 46698</strain>
    </source>
</reference>
<organism evidence="2 3">
    <name type="scientific">Belliella pelovolcani</name>
    <dbReference type="NCBI Taxonomy" id="529505"/>
    <lineage>
        <taxon>Bacteria</taxon>
        <taxon>Pseudomonadati</taxon>
        <taxon>Bacteroidota</taxon>
        <taxon>Cytophagia</taxon>
        <taxon>Cytophagales</taxon>
        <taxon>Cyclobacteriaceae</taxon>
        <taxon>Belliella</taxon>
    </lineage>
</organism>
<evidence type="ECO:0000259" key="1">
    <source>
        <dbReference type="Pfam" id="PF00561"/>
    </source>
</evidence>
<gene>
    <name evidence="2" type="ORF">SAMN05421761_10491</name>
</gene>
<dbReference type="Proteomes" id="UP000186026">
    <property type="component" value="Unassembled WGS sequence"/>
</dbReference>
<dbReference type="EMBL" id="FTOP01000004">
    <property type="protein sequence ID" value="SIS76918.1"/>
    <property type="molecule type" value="Genomic_DNA"/>
</dbReference>
<evidence type="ECO:0000313" key="2">
    <source>
        <dbReference type="EMBL" id="SIS76918.1"/>
    </source>
</evidence>
<dbReference type="RefSeq" id="WP_076499673.1">
    <property type="nucleotide sequence ID" value="NZ_FTOP01000004.1"/>
</dbReference>
<dbReference type="InterPro" id="IPR000073">
    <property type="entry name" value="AB_hydrolase_1"/>
</dbReference>
<dbReference type="SUPFAM" id="SSF53474">
    <property type="entry name" value="alpha/beta-Hydrolases"/>
    <property type="match status" value="1"/>
</dbReference>
<dbReference type="PRINTS" id="PR00111">
    <property type="entry name" value="ABHYDROLASE"/>
</dbReference>
<feature type="domain" description="AB hydrolase-1" evidence="1">
    <location>
        <begin position="65"/>
        <end position="315"/>
    </location>
</feature>
<dbReference type="InterPro" id="IPR029058">
    <property type="entry name" value="AB_hydrolase_fold"/>
</dbReference>
<dbReference type="STRING" id="529505.SAMN05421761_10491"/>
<dbReference type="PANTHER" id="PTHR46438">
    <property type="entry name" value="ALPHA/BETA-HYDROLASES SUPERFAMILY PROTEIN"/>
    <property type="match status" value="1"/>
</dbReference>
<proteinExistence type="predicted"/>
<dbReference type="PANTHER" id="PTHR46438:SF11">
    <property type="entry name" value="LIPASE-RELATED"/>
    <property type="match status" value="1"/>
</dbReference>
<evidence type="ECO:0000313" key="3">
    <source>
        <dbReference type="Proteomes" id="UP000186026"/>
    </source>
</evidence>